<evidence type="ECO:0000313" key="2">
    <source>
        <dbReference type="EMBL" id="GBP67561.1"/>
    </source>
</evidence>
<dbReference type="EMBL" id="BGZK01000987">
    <property type="protein sequence ID" value="GBP67561.1"/>
    <property type="molecule type" value="Genomic_DNA"/>
</dbReference>
<reference evidence="2 3" key="1">
    <citation type="journal article" date="2019" name="Commun. Biol.">
        <title>The bagworm genome reveals a unique fibroin gene that provides high tensile strength.</title>
        <authorList>
            <person name="Kono N."/>
            <person name="Nakamura H."/>
            <person name="Ohtoshi R."/>
            <person name="Tomita M."/>
            <person name="Numata K."/>
            <person name="Arakawa K."/>
        </authorList>
    </citation>
    <scope>NUCLEOTIDE SEQUENCE [LARGE SCALE GENOMIC DNA]</scope>
</reference>
<feature type="compositionally biased region" description="Basic and acidic residues" evidence="1">
    <location>
        <begin position="172"/>
        <end position="187"/>
    </location>
</feature>
<evidence type="ECO:0000313" key="3">
    <source>
        <dbReference type="Proteomes" id="UP000299102"/>
    </source>
</evidence>
<proteinExistence type="predicted"/>
<dbReference type="AlphaFoldDB" id="A0A4C1XUK0"/>
<protein>
    <submittedName>
        <fullName evidence="2">Nucleic-acid-binding protein from transposon X-element</fullName>
    </submittedName>
</protein>
<dbReference type="OrthoDB" id="8123891at2759"/>
<keyword evidence="3" id="KW-1185">Reference proteome</keyword>
<sequence>MTSRQMISNLISTTKTRRAISRDLTKVCGLSGIRVENPHKKGSPGQCHHCQRYGHASANCHAQPRCVKCLVPHWTKECPLTKESAEKPSCVNCGANHTANYKGCPKAPKVIPRKTHKTDVSHASKAKLPPVQNNVNFPSLGAKKPIKATDDGFVPAPVPSTNPWGRNQPPRAEPESPRAINPRDPRRPPSVHSGPIPDSAAAFAADIQTVMSVLRVIKSSEISEFARDIRCCRNNEENSLSSLNTITC</sequence>
<feature type="region of interest" description="Disordered" evidence="1">
    <location>
        <begin position="109"/>
        <end position="197"/>
    </location>
</feature>
<name>A0A4C1XUK0_EUMVA</name>
<dbReference type="PANTHER" id="PTHR33273">
    <property type="entry name" value="DOMAIN-CONTAINING PROTEIN, PUTATIVE-RELATED"/>
    <property type="match status" value="1"/>
</dbReference>
<dbReference type="Proteomes" id="UP000299102">
    <property type="component" value="Unassembled WGS sequence"/>
</dbReference>
<dbReference type="PANTHER" id="PTHR33273:SF2">
    <property type="entry name" value="ENDONUCLEASE_EXONUCLEASE_PHOSPHATASE DOMAIN-CONTAINING PROTEIN"/>
    <property type="match status" value="1"/>
</dbReference>
<accession>A0A4C1XUK0</accession>
<organism evidence="2 3">
    <name type="scientific">Eumeta variegata</name>
    <name type="common">Bagworm moth</name>
    <name type="synonym">Eumeta japonica</name>
    <dbReference type="NCBI Taxonomy" id="151549"/>
    <lineage>
        <taxon>Eukaryota</taxon>
        <taxon>Metazoa</taxon>
        <taxon>Ecdysozoa</taxon>
        <taxon>Arthropoda</taxon>
        <taxon>Hexapoda</taxon>
        <taxon>Insecta</taxon>
        <taxon>Pterygota</taxon>
        <taxon>Neoptera</taxon>
        <taxon>Endopterygota</taxon>
        <taxon>Lepidoptera</taxon>
        <taxon>Glossata</taxon>
        <taxon>Ditrysia</taxon>
        <taxon>Tineoidea</taxon>
        <taxon>Psychidae</taxon>
        <taxon>Oiketicinae</taxon>
        <taxon>Eumeta</taxon>
    </lineage>
</organism>
<comment type="caution">
    <text evidence="2">The sequence shown here is derived from an EMBL/GenBank/DDBJ whole genome shotgun (WGS) entry which is preliminary data.</text>
</comment>
<evidence type="ECO:0000256" key="1">
    <source>
        <dbReference type="SAM" id="MobiDB-lite"/>
    </source>
</evidence>
<gene>
    <name evidence="2" type="primary">ORF1</name>
    <name evidence="2" type="ORF">EVAR_98614_1</name>
</gene>